<dbReference type="InterPro" id="IPR054728">
    <property type="entry name" value="RsmB-like_ferredoxin"/>
</dbReference>
<comment type="function">
    <text evidence="1">Specifically methylates the cytosine at position 967 (m5C967) of 16S rRNA.</text>
</comment>
<dbReference type="GO" id="GO:0005737">
    <property type="term" value="C:cytoplasm"/>
    <property type="evidence" value="ECO:0007669"/>
    <property type="project" value="UniProtKB-SubCell"/>
</dbReference>
<dbReference type="SUPFAM" id="SSF53335">
    <property type="entry name" value="S-adenosyl-L-methionine-dependent methyltransferases"/>
    <property type="match status" value="1"/>
</dbReference>
<dbReference type="InterPro" id="IPR004573">
    <property type="entry name" value="rRNA_ssu_MeTfrase_B"/>
</dbReference>
<feature type="domain" description="SAM-dependent MTase RsmB/NOP-type" evidence="15">
    <location>
        <begin position="170"/>
        <end position="446"/>
    </location>
</feature>
<evidence type="ECO:0000256" key="3">
    <source>
        <dbReference type="ARBA" id="ARBA00007494"/>
    </source>
</evidence>
<dbReference type="Gene3D" id="3.40.50.150">
    <property type="entry name" value="Vaccinia Virus protein VP39"/>
    <property type="match status" value="1"/>
</dbReference>
<evidence type="ECO:0000256" key="10">
    <source>
        <dbReference type="ARBA" id="ARBA00022884"/>
    </source>
</evidence>
<evidence type="ECO:0000256" key="7">
    <source>
        <dbReference type="ARBA" id="ARBA00022603"/>
    </source>
</evidence>
<dbReference type="FunFam" id="3.40.50.150:FF:000022">
    <property type="entry name" value="Ribosomal RNA small subunit methyltransferase B"/>
    <property type="match status" value="1"/>
</dbReference>
<accession>A0A926RWK2</accession>
<comment type="catalytic activity">
    <reaction evidence="13">
        <text>cytidine(967) in 16S rRNA + S-adenosyl-L-methionine = 5-methylcytidine(967) in 16S rRNA + S-adenosyl-L-homocysteine + H(+)</text>
        <dbReference type="Rhea" id="RHEA:42748"/>
        <dbReference type="Rhea" id="RHEA-COMP:10219"/>
        <dbReference type="Rhea" id="RHEA-COMP:10220"/>
        <dbReference type="ChEBI" id="CHEBI:15378"/>
        <dbReference type="ChEBI" id="CHEBI:57856"/>
        <dbReference type="ChEBI" id="CHEBI:59789"/>
        <dbReference type="ChEBI" id="CHEBI:74483"/>
        <dbReference type="ChEBI" id="CHEBI:82748"/>
        <dbReference type="EC" id="2.1.1.176"/>
    </reaction>
</comment>
<dbReference type="GO" id="GO:0008649">
    <property type="term" value="F:rRNA methyltransferase activity"/>
    <property type="evidence" value="ECO:0007669"/>
    <property type="project" value="InterPro"/>
</dbReference>
<keyword evidence="10 14" id="KW-0694">RNA-binding</keyword>
<dbReference type="FunFam" id="1.10.940.10:FF:000006">
    <property type="entry name" value="16S rRNA (Cytosine(967)-C(5))-methyltransferase RsmB"/>
    <property type="match status" value="1"/>
</dbReference>
<dbReference type="NCBIfam" id="NF011494">
    <property type="entry name" value="PRK14902.1"/>
    <property type="match status" value="1"/>
</dbReference>
<organism evidence="16 17">
    <name type="scientific">Metabacillus arenae</name>
    <dbReference type="NCBI Taxonomy" id="2771434"/>
    <lineage>
        <taxon>Bacteria</taxon>
        <taxon>Bacillati</taxon>
        <taxon>Bacillota</taxon>
        <taxon>Bacilli</taxon>
        <taxon>Bacillales</taxon>
        <taxon>Bacillaceae</taxon>
        <taxon>Metabacillus</taxon>
    </lineage>
</organism>
<evidence type="ECO:0000256" key="14">
    <source>
        <dbReference type="PROSITE-ProRule" id="PRU01023"/>
    </source>
</evidence>
<protein>
    <recommendedName>
        <fullName evidence="4">16S rRNA (cytosine(967)-C(5))-methyltransferase</fullName>
        <ecNumber evidence="4">2.1.1.176</ecNumber>
    </recommendedName>
    <alternativeName>
        <fullName evidence="11">16S rRNA m5C967 methyltransferase</fullName>
    </alternativeName>
    <alternativeName>
        <fullName evidence="12">rRNA (cytosine-C(5)-)-methyltransferase RsmB</fullName>
    </alternativeName>
</protein>
<dbReference type="InterPro" id="IPR006027">
    <property type="entry name" value="NusB_RsmB_TIM44"/>
</dbReference>
<proteinExistence type="inferred from homology"/>
<feature type="binding site" evidence="14">
    <location>
        <begin position="259"/>
        <end position="265"/>
    </location>
    <ligand>
        <name>S-adenosyl-L-methionine</name>
        <dbReference type="ChEBI" id="CHEBI:59789"/>
    </ligand>
</feature>
<evidence type="ECO:0000256" key="9">
    <source>
        <dbReference type="ARBA" id="ARBA00022691"/>
    </source>
</evidence>
<keyword evidence="7 14" id="KW-0489">Methyltransferase</keyword>
<feature type="active site" description="Nucleophile" evidence="14">
    <location>
        <position position="382"/>
    </location>
</feature>
<evidence type="ECO:0000256" key="6">
    <source>
        <dbReference type="ARBA" id="ARBA00022552"/>
    </source>
</evidence>
<dbReference type="PANTHER" id="PTHR22807:SF53">
    <property type="entry name" value="RIBOSOMAL RNA SMALL SUBUNIT METHYLTRANSFERASE B-RELATED"/>
    <property type="match status" value="1"/>
</dbReference>
<dbReference type="EMBL" id="JACXAI010000006">
    <property type="protein sequence ID" value="MBD1379996.1"/>
    <property type="molecule type" value="Genomic_DNA"/>
</dbReference>
<dbReference type="Pfam" id="PF22458">
    <property type="entry name" value="RsmF-B_ferredox"/>
    <property type="match status" value="1"/>
</dbReference>
<sequence length="447" mass="50593">MKKANVREVAVEALLKIEKNQAFSNLLLNSLIKSNQLDAKDVPLLTELVYGTLQRKMTLDYILSKYLQKPKKVEDWVKVLLRMSIYQMVYLDRIPDRAILFEAVEIAKRKGHRGISSFVNGILRNFQREGMPSFDEITNPVERISIESSHPKWLVEKWMKQYGEETTAKMCQTNLLPPVQTARVNKMKSNESEVIELLSHHGITAEKGDLAIDAIKSRSGNVALTDAFKQGYLTVQDESSMLVGRALGATRGDIILDACAAPGGKTTHIAELLEQSGKVYSLDLHEHKVKLIKDQAKRLELTNIEARTVDARKASNEFQEESFDRILVDAPCSGFGVIRRKPDIKYTKNANDIKMLAKIQYDILSSVSPLLKKGGTLVYSTCTIDKEENNEVVDTFIQNHPEFEADHSLAKRLPDKIKPYIKNGQLQILPHYFNTDGFYIASMRKKV</sequence>
<dbReference type="InterPro" id="IPR049560">
    <property type="entry name" value="MeTrfase_RsmB-F_NOP2_cat"/>
</dbReference>
<evidence type="ECO:0000313" key="17">
    <source>
        <dbReference type="Proteomes" id="UP000626844"/>
    </source>
</evidence>
<dbReference type="GO" id="GO:0006355">
    <property type="term" value="P:regulation of DNA-templated transcription"/>
    <property type="evidence" value="ECO:0007669"/>
    <property type="project" value="InterPro"/>
</dbReference>
<keyword evidence="6" id="KW-0698">rRNA processing</keyword>
<dbReference type="GO" id="GO:0003723">
    <property type="term" value="F:RNA binding"/>
    <property type="evidence" value="ECO:0007669"/>
    <property type="project" value="UniProtKB-UniRule"/>
</dbReference>
<dbReference type="NCBIfam" id="TIGR00563">
    <property type="entry name" value="rsmB"/>
    <property type="match status" value="1"/>
</dbReference>
<dbReference type="InterPro" id="IPR029063">
    <property type="entry name" value="SAM-dependent_MTases_sf"/>
</dbReference>
<keyword evidence="9 14" id="KW-0949">S-adenosyl-L-methionine</keyword>
<evidence type="ECO:0000256" key="8">
    <source>
        <dbReference type="ARBA" id="ARBA00022679"/>
    </source>
</evidence>
<evidence type="ECO:0000256" key="11">
    <source>
        <dbReference type="ARBA" id="ARBA00030399"/>
    </source>
</evidence>
<dbReference type="Gene3D" id="3.30.70.1170">
    <property type="entry name" value="Sun protein, domain 3"/>
    <property type="match status" value="1"/>
</dbReference>
<comment type="subcellular location">
    <subcellularLocation>
        <location evidence="2">Cytoplasm</location>
    </subcellularLocation>
</comment>
<dbReference type="Pfam" id="PF01189">
    <property type="entry name" value="Methyltr_RsmB-F"/>
    <property type="match status" value="1"/>
</dbReference>
<dbReference type="PRINTS" id="PR02008">
    <property type="entry name" value="RCMTFAMILY"/>
</dbReference>
<dbReference type="Gene3D" id="1.10.940.10">
    <property type="entry name" value="NusB-like"/>
    <property type="match status" value="1"/>
</dbReference>
<dbReference type="InterPro" id="IPR023267">
    <property type="entry name" value="RCMT"/>
</dbReference>
<reference evidence="16" key="1">
    <citation type="submission" date="2020-09" db="EMBL/GenBank/DDBJ databases">
        <title>A novel bacterium of genus Bacillus, isolated from South China Sea.</title>
        <authorList>
            <person name="Huang H."/>
            <person name="Mo K."/>
            <person name="Hu Y."/>
        </authorList>
    </citation>
    <scope>NUCLEOTIDE SEQUENCE</scope>
    <source>
        <strain evidence="16">IB182487</strain>
    </source>
</reference>
<evidence type="ECO:0000256" key="1">
    <source>
        <dbReference type="ARBA" id="ARBA00002724"/>
    </source>
</evidence>
<dbReference type="PROSITE" id="PS51686">
    <property type="entry name" value="SAM_MT_RSMB_NOP"/>
    <property type="match status" value="1"/>
</dbReference>
<gene>
    <name evidence="16" type="primary">rsmB</name>
    <name evidence="16" type="ORF">IC621_07135</name>
</gene>
<evidence type="ECO:0000256" key="12">
    <source>
        <dbReference type="ARBA" id="ARBA00031088"/>
    </source>
</evidence>
<evidence type="ECO:0000256" key="2">
    <source>
        <dbReference type="ARBA" id="ARBA00004496"/>
    </source>
</evidence>
<dbReference type="InterPro" id="IPR001678">
    <property type="entry name" value="MeTrfase_RsmB-F_NOP2_dom"/>
</dbReference>
<dbReference type="InterPro" id="IPR018314">
    <property type="entry name" value="RsmB/NOL1/NOP2-like_CS"/>
</dbReference>
<dbReference type="SUPFAM" id="SSF48013">
    <property type="entry name" value="NusB-like"/>
    <property type="match status" value="1"/>
</dbReference>
<dbReference type="RefSeq" id="WP_191157148.1">
    <property type="nucleotide sequence ID" value="NZ_JACXAI010000006.1"/>
</dbReference>
<evidence type="ECO:0000256" key="13">
    <source>
        <dbReference type="ARBA" id="ARBA00047283"/>
    </source>
</evidence>
<dbReference type="Pfam" id="PF01029">
    <property type="entry name" value="NusB"/>
    <property type="match status" value="1"/>
</dbReference>
<dbReference type="CDD" id="cd02440">
    <property type="entry name" value="AdoMet_MTases"/>
    <property type="match status" value="1"/>
</dbReference>
<feature type="binding site" evidence="14">
    <location>
        <position position="283"/>
    </location>
    <ligand>
        <name>S-adenosyl-L-methionine</name>
        <dbReference type="ChEBI" id="CHEBI:59789"/>
    </ligand>
</feature>
<dbReference type="InterPro" id="IPR035926">
    <property type="entry name" value="NusB-like_sf"/>
</dbReference>
<evidence type="ECO:0000256" key="4">
    <source>
        <dbReference type="ARBA" id="ARBA00012140"/>
    </source>
</evidence>
<feature type="binding site" evidence="14">
    <location>
        <position position="329"/>
    </location>
    <ligand>
        <name>S-adenosyl-L-methionine</name>
        <dbReference type="ChEBI" id="CHEBI:59789"/>
    </ligand>
</feature>
<comment type="caution">
    <text evidence="16">The sequence shown here is derived from an EMBL/GenBank/DDBJ whole genome shotgun (WGS) entry which is preliminary data.</text>
</comment>
<comment type="similarity">
    <text evidence="3 14">Belongs to the class I-like SAM-binding methyltransferase superfamily. RsmB/NOP family.</text>
</comment>
<dbReference type="Proteomes" id="UP000626844">
    <property type="component" value="Unassembled WGS sequence"/>
</dbReference>
<dbReference type="PANTHER" id="PTHR22807">
    <property type="entry name" value="NOP2 YEAST -RELATED NOL1/NOP2/FMU SUN DOMAIN-CONTAINING"/>
    <property type="match status" value="1"/>
</dbReference>
<dbReference type="EC" id="2.1.1.176" evidence="4"/>
<keyword evidence="5" id="KW-0963">Cytoplasm</keyword>
<evidence type="ECO:0000313" key="16">
    <source>
        <dbReference type="EMBL" id="MBD1379996.1"/>
    </source>
</evidence>
<dbReference type="FunFam" id="3.30.70.1170:FF:000003">
    <property type="entry name" value="16S rRNA (Cytosine(967)-C(5))-methyltransferase RsmB"/>
    <property type="match status" value="1"/>
</dbReference>
<dbReference type="AlphaFoldDB" id="A0A926RWK2"/>
<keyword evidence="17" id="KW-1185">Reference proteome</keyword>
<feature type="binding site" evidence="14">
    <location>
        <position position="310"/>
    </location>
    <ligand>
        <name>S-adenosyl-L-methionine</name>
        <dbReference type="ChEBI" id="CHEBI:59789"/>
    </ligand>
</feature>
<evidence type="ECO:0000259" key="15">
    <source>
        <dbReference type="PROSITE" id="PS51686"/>
    </source>
</evidence>
<evidence type="ECO:0000256" key="5">
    <source>
        <dbReference type="ARBA" id="ARBA00022490"/>
    </source>
</evidence>
<name>A0A926RWK2_9BACI</name>
<keyword evidence="8 14" id="KW-0808">Transferase</keyword>
<dbReference type="PROSITE" id="PS01153">
    <property type="entry name" value="NOL1_NOP2_SUN"/>
    <property type="match status" value="1"/>
</dbReference>